<feature type="non-terminal residue" evidence="3">
    <location>
        <position position="1"/>
    </location>
</feature>
<comment type="caution">
    <text evidence="3">The sequence shown here is derived from an EMBL/GenBank/DDBJ whole genome shotgun (WGS) entry which is preliminary data.</text>
</comment>
<name>A0AA38LVW4_9TREE</name>
<proteinExistence type="predicted"/>
<accession>A0AA38LVW4</accession>
<dbReference type="EMBL" id="JAKWFO010000005">
    <property type="protein sequence ID" value="KAI9635881.1"/>
    <property type="molecule type" value="Genomic_DNA"/>
</dbReference>
<dbReference type="AlphaFoldDB" id="A0AA38LVW4"/>
<feature type="domain" description="WSC" evidence="2">
    <location>
        <begin position="582"/>
        <end position="676"/>
    </location>
</feature>
<dbReference type="SMART" id="SM00321">
    <property type="entry name" value="WSC"/>
    <property type="match status" value="4"/>
</dbReference>
<feature type="domain" description="WSC" evidence="2">
    <location>
        <begin position="357"/>
        <end position="452"/>
    </location>
</feature>
<evidence type="ECO:0000313" key="4">
    <source>
        <dbReference type="Proteomes" id="UP001164286"/>
    </source>
</evidence>
<feature type="signal peptide" evidence="1">
    <location>
        <begin position="1"/>
        <end position="23"/>
    </location>
</feature>
<feature type="domain" description="WSC" evidence="2">
    <location>
        <begin position="477"/>
        <end position="570"/>
    </location>
</feature>
<feature type="domain" description="WSC" evidence="2">
    <location>
        <begin position="694"/>
        <end position="786"/>
    </location>
</feature>
<dbReference type="Proteomes" id="UP001164286">
    <property type="component" value="Unassembled WGS sequence"/>
</dbReference>
<evidence type="ECO:0000313" key="3">
    <source>
        <dbReference type="EMBL" id="KAI9635881.1"/>
    </source>
</evidence>
<organism evidence="3 4">
    <name type="scientific">Dioszegia hungarica</name>
    <dbReference type="NCBI Taxonomy" id="4972"/>
    <lineage>
        <taxon>Eukaryota</taxon>
        <taxon>Fungi</taxon>
        <taxon>Dikarya</taxon>
        <taxon>Basidiomycota</taxon>
        <taxon>Agaricomycotina</taxon>
        <taxon>Tremellomycetes</taxon>
        <taxon>Tremellales</taxon>
        <taxon>Bulleribasidiaceae</taxon>
        <taxon>Dioszegia</taxon>
    </lineage>
</organism>
<evidence type="ECO:0000256" key="1">
    <source>
        <dbReference type="SAM" id="SignalP"/>
    </source>
</evidence>
<dbReference type="RefSeq" id="XP_052945658.1">
    <property type="nucleotide sequence ID" value="XM_053085504.1"/>
</dbReference>
<keyword evidence="1" id="KW-0732">Signal</keyword>
<dbReference type="InterPro" id="IPR018535">
    <property type="entry name" value="DUF1996"/>
</dbReference>
<evidence type="ECO:0000259" key="2">
    <source>
        <dbReference type="PROSITE" id="PS51212"/>
    </source>
</evidence>
<dbReference type="InterPro" id="IPR002889">
    <property type="entry name" value="WSC_carb-bd"/>
</dbReference>
<dbReference type="PANTHER" id="PTHR43662">
    <property type="match status" value="1"/>
</dbReference>
<dbReference type="PANTHER" id="PTHR43662:SF3">
    <property type="entry name" value="DOMAIN PROTEIN, PUTATIVE (AFU_ORTHOLOGUE AFUA_6G11970)-RELATED"/>
    <property type="match status" value="1"/>
</dbReference>
<dbReference type="Pfam" id="PF09362">
    <property type="entry name" value="DUF1996"/>
    <property type="match status" value="1"/>
</dbReference>
<dbReference type="Pfam" id="PF01822">
    <property type="entry name" value="WSC"/>
    <property type="match status" value="4"/>
</dbReference>
<dbReference type="PROSITE" id="PS51212">
    <property type="entry name" value="WSC"/>
    <property type="match status" value="4"/>
</dbReference>
<gene>
    <name evidence="3" type="ORF">MKK02DRAFT_10781</name>
</gene>
<reference evidence="3" key="1">
    <citation type="journal article" date="2022" name="G3 (Bethesda)">
        <title>High quality genome of the basidiomycete yeast Dioszegia hungarica PDD-24b-2 isolated from cloud water.</title>
        <authorList>
            <person name="Jarrige D."/>
            <person name="Haridas S."/>
            <person name="Bleykasten-Grosshans C."/>
            <person name="Joly M."/>
            <person name="Nadalig T."/>
            <person name="Sancelme M."/>
            <person name="Vuilleumier S."/>
            <person name="Grigoriev I.V."/>
            <person name="Amato P."/>
            <person name="Bringel F."/>
        </authorList>
    </citation>
    <scope>NUCLEOTIDE SEQUENCE</scope>
    <source>
        <strain evidence="3">PDD-24b-2</strain>
    </source>
</reference>
<dbReference type="GeneID" id="77724705"/>
<keyword evidence="4" id="KW-1185">Reference proteome</keyword>
<feature type="non-terminal residue" evidence="3">
    <location>
        <position position="886"/>
    </location>
</feature>
<protein>
    <recommendedName>
        <fullName evidence="2">WSC domain-containing protein</fullName>
    </recommendedName>
</protein>
<feature type="chain" id="PRO_5041301492" description="WSC domain-containing protein" evidence="1">
    <location>
        <begin position="24"/>
        <end position="886"/>
    </location>
</feature>
<sequence>LVTLLPFLASAQAFFILTQPILATTRLDPIVDPGTVSGHVHTIAGGSNFDKSMTYESARASGCTTAPITVDKSNYWIPSLYYYEPVQKTYQAIPAAYVNTNDTIHAFPDGLRMISGDPSRRIFNKTDVDDQAISYVCLDYSNSHQGDPAWAQRNNFFNHNCPDGMRAQINFPTCWNGKDLDSPDHRSHMAWPTNGNNNGGGDCPASHPVKVVELFYEFIFEVQKFPFNAAGTPTWVWANGDASGYGLHGDFLNGWPALVNGTNVLQQAIDHCDFNNGVGGNLELCPPFAGLINRAAADGCQPQNPLVNEDVGLGHSIARLPGNNPLWTGSMTDKPSYDNYTEADPTYTDFRSVIPPNWSAVGCIAEAVNGRALEGYSFSAPNMTRGMCAAECGRRGFPLSGSQFGIECYCDFTLKHGATNTSLSAEKCNTKCGGNIYENCGGSRTLNVYANPLLVPVAFNATSVGNPTSPAGVDGWFRKARNCVAEPADTRALTGFSMSTGTMTPAVCMSLCAARGFTFAGTQWSSECYCGSSVSAGSTEAATTECNMACSGKSDEMCGGSRRLNMYYYNATAAAPKVLPPNWVATGCWNAQATSGRAFAGPLTSNSSITNDVCMLECQSKGFALAGIEYGSECRCAQEFAAGSVQVPASECSMTCAGNPLQACGAGYRMTTFKYTGTIAAPVVPNNANVTVAGWTNRGCYTEEDGGRTLPKYSFSSSSMTIPTCLAGCAARGYRFGGVEYGQECFCSDAIATVAKVATDGCTMVCPGDKMTLCGGANRLNIFENTTPAVTSTSATTTAASTASPAPSIAVAAPAATTSSTTAAVATTSPKPVTTAAAANTTTVAVLSTTKVVAPTTAAANTTIATSPTTTIAATTSSTTTAAATS</sequence>